<gene>
    <name evidence="2" type="ORF">CI238_03910</name>
</gene>
<dbReference type="PANTHER" id="PTHR10622:SF12">
    <property type="entry name" value="HET DOMAIN-CONTAINING PROTEIN"/>
    <property type="match status" value="1"/>
</dbReference>
<proteinExistence type="predicted"/>
<dbReference type="InterPro" id="IPR010730">
    <property type="entry name" value="HET"/>
</dbReference>
<evidence type="ECO:0000259" key="1">
    <source>
        <dbReference type="Pfam" id="PF06985"/>
    </source>
</evidence>
<accession>A0A162PPX7</accession>
<evidence type="ECO:0000313" key="3">
    <source>
        <dbReference type="Proteomes" id="UP000076584"/>
    </source>
</evidence>
<reference evidence="2 3" key="1">
    <citation type="submission" date="2015-06" db="EMBL/GenBank/DDBJ databases">
        <title>Survival trade-offs in plant roots during colonization by closely related pathogenic and mutualistic fungi.</title>
        <authorList>
            <person name="Hacquard S."/>
            <person name="Kracher B."/>
            <person name="Hiruma K."/>
            <person name="Weinman A."/>
            <person name="Muench P."/>
            <person name="Garrido Oter R."/>
            <person name="Ver Loren van Themaat E."/>
            <person name="Dallerey J.-F."/>
            <person name="Damm U."/>
            <person name="Henrissat B."/>
            <person name="Lespinet O."/>
            <person name="Thon M."/>
            <person name="Kemen E."/>
            <person name="McHardy A.C."/>
            <person name="Schulze-Lefert P."/>
            <person name="O'Connell R.J."/>
        </authorList>
    </citation>
    <scope>NUCLEOTIDE SEQUENCE [LARGE SCALE GENOMIC DNA]</scope>
    <source>
        <strain evidence="2 3">MAFF 238704</strain>
    </source>
</reference>
<dbReference type="AlphaFoldDB" id="A0A162PPX7"/>
<sequence length="312" mass="35265">MWLINTTTLQLHENPPSAVYAILSHTWEAEELSFRDMEDLKKASKKRGFLKIAKICEIAKASGIQWAWVDTCCIDKSSSAELTESINSMWRWYKEARICYAFLSDLSMSGWTNDPPLQSRATGEGLERCRWFTRGWTLQELLAPDSIVFFDKNWTHCGTKLSLRSELSTLTGINIDVLQNSSLIHQVPIACRMSWAASRQTTREEDRAYSLFGIFDVNLPLIYGEGSKAFTRLQEAILRNSTDLSILAWDSRDNDQLHTGLLARSPSDFADCSGVRPCPNRIYEMLSDIQMTNKGISLTVGCVELVESNTGI</sequence>
<dbReference type="PANTHER" id="PTHR10622">
    <property type="entry name" value="HET DOMAIN-CONTAINING PROTEIN"/>
    <property type="match status" value="1"/>
</dbReference>
<dbReference type="STRING" id="1573173.A0A162PPX7"/>
<evidence type="ECO:0000313" key="2">
    <source>
        <dbReference type="EMBL" id="KZL87433.1"/>
    </source>
</evidence>
<comment type="caution">
    <text evidence="2">The sequence shown here is derived from an EMBL/GenBank/DDBJ whole genome shotgun (WGS) entry which is preliminary data.</text>
</comment>
<organism evidence="2 3">
    <name type="scientific">Colletotrichum incanum</name>
    <name type="common">Soybean anthracnose fungus</name>
    <dbReference type="NCBI Taxonomy" id="1573173"/>
    <lineage>
        <taxon>Eukaryota</taxon>
        <taxon>Fungi</taxon>
        <taxon>Dikarya</taxon>
        <taxon>Ascomycota</taxon>
        <taxon>Pezizomycotina</taxon>
        <taxon>Sordariomycetes</taxon>
        <taxon>Hypocreomycetidae</taxon>
        <taxon>Glomerellales</taxon>
        <taxon>Glomerellaceae</taxon>
        <taxon>Colletotrichum</taxon>
        <taxon>Colletotrichum spaethianum species complex</taxon>
    </lineage>
</organism>
<keyword evidence="3" id="KW-1185">Reference proteome</keyword>
<dbReference type="Proteomes" id="UP000076584">
    <property type="component" value="Unassembled WGS sequence"/>
</dbReference>
<feature type="domain" description="Heterokaryon incompatibility" evidence="1">
    <location>
        <begin position="20"/>
        <end position="107"/>
    </location>
</feature>
<protein>
    <submittedName>
        <fullName evidence="2">Het domain protein</fullName>
    </submittedName>
</protein>
<name>A0A162PPX7_COLIC</name>
<dbReference type="Pfam" id="PF06985">
    <property type="entry name" value="HET"/>
    <property type="match status" value="1"/>
</dbReference>
<dbReference type="EMBL" id="LFIW01000229">
    <property type="protein sequence ID" value="KZL87433.1"/>
    <property type="molecule type" value="Genomic_DNA"/>
</dbReference>